<evidence type="ECO:0000259" key="2">
    <source>
        <dbReference type="PROSITE" id="PS50943"/>
    </source>
</evidence>
<protein>
    <submittedName>
        <fullName evidence="3">Helix-turn-helix transcriptional regulator</fullName>
    </submittedName>
</protein>
<dbReference type="SMART" id="SM00530">
    <property type="entry name" value="HTH_XRE"/>
    <property type="match status" value="1"/>
</dbReference>
<organism evidence="3 4">
    <name type="scientific">Micavibrio aeruginosavorus</name>
    <dbReference type="NCBI Taxonomy" id="349221"/>
    <lineage>
        <taxon>Bacteria</taxon>
        <taxon>Pseudomonadati</taxon>
        <taxon>Bdellovibrionota</taxon>
        <taxon>Bdellovibrionia</taxon>
        <taxon>Bdellovibrionales</taxon>
        <taxon>Pseudobdellovibrionaceae</taxon>
        <taxon>Micavibrio</taxon>
    </lineage>
</organism>
<dbReference type="InterPro" id="IPR050807">
    <property type="entry name" value="TransReg_Diox_bact_type"/>
</dbReference>
<evidence type="ECO:0000256" key="1">
    <source>
        <dbReference type="ARBA" id="ARBA00023125"/>
    </source>
</evidence>
<gene>
    <name evidence="3" type="ORF">HYS17_09965</name>
</gene>
<dbReference type="CDD" id="cd00093">
    <property type="entry name" value="HTH_XRE"/>
    <property type="match status" value="1"/>
</dbReference>
<dbReference type="Pfam" id="PF01381">
    <property type="entry name" value="HTH_3"/>
    <property type="match status" value="1"/>
</dbReference>
<dbReference type="InterPro" id="IPR010982">
    <property type="entry name" value="Lambda_DNA-bd_dom_sf"/>
</dbReference>
<sequence length="111" mass="12287">MKYDLIHIQGKPYVLVPLHEYRTLQSQPRGEETNLPATLIDQLYAGQDNPIKTIRKYRGMTQTDLARASGVSRPYLAEIETGRKQGSLNALKLLAAALQVPLGLLAGEESL</sequence>
<proteinExistence type="predicted"/>
<dbReference type="AlphaFoldDB" id="A0A7T5R1L0"/>
<dbReference type="GO" id="GO:0005829">
    <property type="term" value="C:cytosol"/>
    <property type="evidence" value="ECO:0007669"/>
    <property type="project" value="TreeGrafter"/>
</dbReference>
<dbReference type="PROSITE" id="PS50943">
    <property type="entry name" value="HTH_CROC1"/>
    <property type="match status" value="1"/>
</dbReference>
<dbReference type="SUPFAM" id="SSF47413">
    <property type="entry name" value="lambda repressor-like DNA-binding domains"/>
    <property type="match status" value="1"/>
</dbReference>
<dbReference type="GO" id="GO:0003700">
    <property type="term" value="F:DNA-binding transcription factor activity"/>
    <property type="evidence" value="ECO:0007669"/>
    <property type="project" value="TreeGrafter"/>
</dbReference>
<dbReference type="PANTHER" id="PTHR46797:SF1">
    <property type="entry name" value="METHYLPHOSPHONATE SYNTHASE"/>
    <property type="match status" value="1"/>
</dbReference>
<reference evidence="3 4" key="1">
    <citation type="submission" date="2020-07" db="EMBL/GenBank/DDBJ databases">
        <title>Huge and variable diversity of episymbiotic CPR bacteria and DPANN archaea in groundwater ecosystems.</title>
        <authorList>
            <person name="He C.Y."/>
            <person name="Keren R."/>
            <person name="Whittaker M."/>
            <person name="Farag I.F."/>
            <person name="Doudna J."/>
            <person name="Cate J.H.D."/>
            <person name="Banfield J.F."/>
        </authorList>
    </citation>
    <scope>NUCLEOTIDE SEQUENCE [LARGE SCALE GENOMIC DNA]</scope>
    <source>
        <strain evidence="3">NC_groundwater_70_Ag_B-0.1um_54_66</strain>
    </source>
</reference>
<dbReference type="EMBL" id="CP066681">
    <property type="protein sequence ID" value="QQG35817.1"/>
    <property type="molecule type" value="Genomic_DNA"/>
</dbReference>
<dbReference type="PANTHER" id="PTHR46797">
    <property type="entry name" value="HTH-TYPE TRANSCRIPTIONAL REGULATOR"/>
    <property type="match status" value="1"/>
</dbReference>
<accession>A0A7T5R1L0</accession>
<dbReference type="Gene3D" id="1.10.260.40">
    <property type="entry name" value="lambda repressor-like DNA-binding domains"/>
    <property type="match status" value="1"/>
</dbReference>
<name>A0A7T5R1L0_9BACT</name>
<evidence type="ECO:0000313" key="4">
    <source>
        <dbReference type="Proteomes" id="UP000595362"/>
    </source>
</evidence>
<keyword evidence="1" id="KW-0238">DNA-binding</keyword>
<feature type="domain" description="HTH cro/C1-type" evidence="2">
    <location>
        <begin position="51"/>
        <end position="105"/>
    </location>
</feature>
<dbReference type="InterPro" id="IPR001387">
    <property type="entry name" value="Cro/C1-type_HTH"/>
</dbReference>
<dbReference type="Proteomes" id="UP000595362">
    <property type="component" value="Chromosome"/>
</dbReference>
<dbReference type="GO" id="GO:0003677">
    <property type="term" value="F:DNA binding"/>
    <property type="evidence" value="ECO:0007669"/>
    <property type="project" value="UniProtKB-KW"/>
</dbReference>
<evidence type="ECO:0000313" key="3">
    <source>
        <dbReference type="EMBL" id="QQG35817.1"/>
    </source>
</evidence>